<dbReference type="AlphaFoldDB" id="A0A6P7S6X4"/>
<dbReference type="Gene3D" id="3.60.10.10">
    <property type="entry name" value="Endonuclease/exonuclease/phosphatase"/>
    <property type="match status" value="1"/>
</dbReference>
<keyword evidence="1" id="KW-1185">Reference proteome</keyword>
<organism evidence="1 2">
    <name type="scientific">Octopus sinensis</name>
    <name type="common">East Asian common octopus</name>
    <dbReference type="NCBI Taxonomy" id="2607531"/>
    <lineage>
        <taxon>Eukaryota</taxon>
        <taxon>Metazoa</taxon>
        <taxon>Spiralia</taxon>
        <taxon>Lophotrochozoa</taxon>
        <taxon>Mollusca</taxon>
        <taxon>Cephalopoda</taxon>
        <taxon>Coleoidea</taxon>
        <taxon>Octopodiformes</taxon>
        <taxon>Octopoda</taxon>
        <taxon>Incirrata</taxon>
        <taxon>Octopodidae</taxon>
        <taxon>Octopus</taxon>
    </lineage>
</organism>
<dbReference type="KEGG" id="osn:115209580"/>
<sequence>MNAQAGANNKGNEKIMGKHGTEIINSNGEGLVEFCGMNDLVIYGTIFPHKDIHENTWTFPDKRTTNQIDHTLVKCKYCSSIKDTRVMRGADVVSGHQLVRSQVKLKLRKHLYKTKTNPRTRYGTCKLQNQIIKSKFTMKLKNKFALLEAIPDDTDIEEKWKNFDKAFNQTAKEVLGVKKKNRKPWIGPDSWEKVEERKHLKIKTENAKSIRIKTAGANGIQSQRRRCQIKYK</sequence>
<dbReference type="RefSeq" id="XP_029633878.1">
    <property type="nucleotide sequence ID" value="XM_029778018.1"/>
</dbReference>
<dbReference type="Proteomes" id="UP000515154">
    <property type="component" value="Linkage group LG3"/>
</dbReference>
<dbReference type="InterPro" id="IPR036691">
    <property type="entry name" value="Endo/exonu/phosph_ase_sf"/>
</dbReference>
<accession>A0A6P7S6X4</accession>
<name>A0A6P7S6X4_9MOLL</name>
<evidence type="ECO:0000313" key="1">
    <source>
        <dbReference type="Proteomes" id="UP000515154"/>
    </source>
</evidence>
<reference evidence="2" key="1">
    <citation type="submission" date="2025-08" db="UniProtKB">
        <authorList>
            <consortium name="RefSeq"/>
        </authorList>
    </citation>
    <scope>IDENTIFICATION</scope>
</reference>
<protein>
    <submittedName>
        <fullName evidence="2">Craniofacial development protein 2-like</fullName>
    </submittedName>
</protein>
<evidence type="ECO:0000313" key="2">
    <source>
        <dbReference type="RefSeq" id="XP_029633878.1"/>
    </source>
</evidence>
<proteinExistence type="predicted"/>
<gene>
    <name evidence="2" type="primary">LOC115209580</name>
</gene>